<dbReference type="HOGENOM" id="CLU_1995127_0_0_1"/>
<sequence>MLRNLPDVTLKELLALINEAWEHPELKEAHIITIPKPGKLSTTVTNLRPIFMESCRSKLMEKMALQRLEWPLEHHGHFAPIVVGFRQHVSTQDVARRIRTASTTAKAGLNCVRSSKWTSTRPSTT</sequence>
<evidence type="ECO:0000313" key="2">
    <source>
        <dbReference type="EnsemblMetazoa" id="ISCW008586-PA"/>
    </source>
</evidence>
<keyword evidence="1" id="KW-0548">Nucleotidyltransferase</keyword>
<name>B7Q3Q0_IXOSC</name>
<dbReference type="PaxDb" id="6945-B7Q3Q0"/>
<accession>B7Q3Q0</accession>
<dbReference type="EnsemblMetazoa" id="ISCW008586-RA">
    <property type="protein sequence ID" value="ISCW008586-PA"/>
    <property type="gene ID" value="ISCW008586"/>
</dbReference>
<dbReference type="GO" id="GO:0003964">
    <property type="term" value="F:RNA-directed DNA polymerase activity"/>
    <property type="evidence" value="ECO:0007669"/>
    <property type="project" value="UniProtKB-KW"/>
</dbReference>
<dbReference type="EMBL" id="ABJB010437265">
    <property type="status" value="NOT_ANNOTATED_CDS"/>
    <property type="molecule type" value="Genomic_DNA"/>
</dbReference>
<keyword evidence="1" id="KW-0695">RNA-directed DNA polymerase</keyword>
<keyword evidence="1" id="KW-0808">Transferase</keyword>
<keyword evidence="3" id="KW-1185">Reference proteome</keyword>
<dbReference type="VEuPathDB" id="VectorBase:ISCI008586"/>
<dbReference type="AlphaFoldDB" id="B7Q3Q0"/>
<dbReference type="EC" id="2.7.7.49" evidence="1"/>
<reference evidence="2" key="2">
    <citation type="submission" date="2020-05" db="UniProtKB">
        <authorList>
            <consortium name="EnsemblMetazoa"/>
        </authorList>
    </citation>
    <scope>IDENTIFICATION</scope>
    <source>
        <strain evidence="2">wikel</strain>
    </source>
</reference>
<organism>
    <name type="scientific">Ixodes scapularis</name>
    <name type="common">Black-legged tick</name>
    <name type="synonym">Deer tick</name>
    <dbReference type="NCBI Taxonomy" id="6945"/>
    <lineage>
        <taxon>Eukaryota</taxon>
        <taxon>Metazoa</taxon>
        <taxon>Ecdysozoa</taxon>
        <taxon>Arthropoda</taxon>
        <taxon>Chelicerata</taxon>
        <taxon>Arachnida</taxon>
        <taxon>Acari</taxon>
        <taxon>Parasitiformes</taxon>
        <taxon>Ixodida</taxon>
        <taxon>Ixodoidea</taxon>
        <taxon>Ixodidae</taxon>
        <taxon>Ixodinae</taxon>
        <taxon>Ixodes</taxon>
    </lineage>
</organism>
<dbReference type="VEuPathDB" id="VectorBase:ISCW008586"/>
<reference evidence="1 3" key="1">
    <citation type="submission" date="2008-03" db="EMBL/GenBank/DDBJ databases">
        <title>Annotation of Ixodes scapularis.</title>
        <authorList>
            <consortium name="Ixodes scapularis Genome Project Consortium"/>
            <person name="Caler E."/>
            <person name="Hannick L.I."/>
            <person name="Bidwell S."/>
            <person name="Joardar V."/>
            <person name="Thiagarajan M."/>
            <person name="Amedeo P."/>
            <person name="Galinsky K.J."/>
            <person name="Schobel S."/>
            <person name="Inman J."/>
            <person name="Hostetler J."/>
            <person name="Miller J."/>
            <person name="Hammond M."/>
            <person name="Megy K."/>
            <person name="Lawson D."/>
            <person name="Kodira C."/>
            <person name="Sutton G."/>
            <person name="Meyer J."/>
            <person name="Hill C.A."/>
            <person name="Birren B."/>
            <person name="Nene V."/>
            <person name="Collins F."/>
            <person name="Alarcon-Chaidez F."/>
            <person name="Wikel S."/>
            <person name="Strausberg R."/>
        </authorList>
    </citation>
    <scope>NUCLEOTIDE SEQUENCE [LARGE SCALE GENOMIC DNA]</scope>
    <source>
        <strain evidence="3">Wikel</strain>
        <strain evidence="1">Wikel colony</strain>
    </source>
</reference>
<proteinExistence type="predicted"/>
<evidence type="ECO:0000313" key="3">
    <source>
        <dbReference type="Proteomes" id="UP000001555"/>
    </source>
</evidence>
<evidence type="ECO:0000313" key="1">
    <source>
        <dbReference type="EMBL" id="EEC13472.1"/>
    </source>
</evidence>
<dbReference type="Proteomes" id="UP000001555">
    <property type="component" value="Unassembled WGS sequence"/>
</dbReference>
<dbReference type="InParanoid" id="B7Q3Q0"/>
<gene>
    <name evidence="1" type="ORF">IscW_ISCW008586</name>
</gene>
<protein>
    <submittedName>
        <fullName evidence="1 2">Reverse transcriptase, putative</fullName>
        <ecNumber evidence="1">2.7.7.49</ecNumber>
    </submittedName>
</protein>
<dbReference type="STRING" id="6945.B7Q3Q0"/>
<dbReference type="EMBL" id="DS851389">
    <property type="protein sequence ID" value="EEC13472.1"/>
    <property type="molecule type" value="Genomic_DNA"/>
</dbReference>